<organism evidence="1 2">
    <name type="scientific">Dendrobium catenatum</name>
    <dbReference type="NCBI Taxonomy" id="906689"/>
    <lineage>
        <taxon>Eukaryota</taxon>
        <taxon>Viridiplantae</taxon>
        <taxon>Streptophyta</taxon>
        <taxon>Embryophyta</taxon>
        <taxon>Tracheophyta</taxon>
        <taxon>Spermatophyta</taxon>
        <taxon>Magnoliopsida</taxon>
        <taxon>Liliopsida</taxon>
        <taxon>Asparagales</taxon>
        <taxon>Orchidaceae</taxon>
        <taxon>Epidendroideae</taxon>
        <taxon>Malaxideae</taxon>
        <taxon>Dendrobiinae</taxon>
        <taxon>Dendrobium</taxon>
    </lineage>
</organism>
<dbReference type="AlphaFoldDB" id="A0A2I0VT80"/>
<reference evidence="1 2" key="2">
    <citation type="journal article" date="2017" name="Nature">
        <title>The Apostasia genome and the evolution of orchids.</title>
        <authorList>
            <person name="Zhang G.Q."/>
            <person name="Liu K.W."/>
            <person name="Li Z."/>
            <person name="Lohaus R."/>
            <person name="Hsiao Y.Y."/>
            <person name="Niu S.C."/>
            <person name="Wang J.Y."/>
            <person name="Lin Y.C."/>
            <person name="Xu Q."/>
            <person name="Chen L.J."/>
            <person name="Yoshida K."/>
            <person name="Fujiwara S."/>
            <person name="Wang Z.W."/>
            <person name="Zhang Y.Q."/>
            <person name="Mitsuda N."/>
            <person name="Wang M."/>
            <person name="Liu G.H."/>
            <person name="Pecoraro L."/>
            <person name="Huang H.X."/>
            <person name="Xiao X.J."/>
            <person name="Lin M."/>
            <person name="Wu X.Y."/>
            <person name="Wu W.L."/>
            <person name="Chen Y.Y."/>
            <person name="Chang S.B."/>
            <person name="Sakamoto S."/>
            <person name="Ohme-Takagi M."/>
            <person name="Yagi M."/>
            <person name="Zeng S.J."/>
            <person name="Shen C.Y."/>
            <person name="Yeh C.M."/>
            <person name="Luo Y.B."/>
            <person name="Tsai W.C."/>
            <person name="Van de Peer Y."/>
            <person name="Liu Z.J."/>
        </authorList>
    </citation>
    <scope>NUCLEOTIDE SEQUENCE [LARGE SCALE GENOMIC DNA]</scope>
    <source>
        <tissue evidence="1">The whole plant</tissue>
    </source>
</reference>
<reference evidence="1 2" key="1">
    <citation type="journal article" date="2016" name="Sci. Rep.">
        <title>The Dendrobium catenatum Lindl. genome sequence provides insights into polysaccharide synthase, floral development and adaptive evolution.</title>
        <authorList>
            <person name="Zhang G.Q."/>
            <person name="Xu Q."/>
            <person name="Bian C."/>
            <person name="Tsai W.C."/>
            <person name="Yeh C.M."/>
            <person name="Liu K.W."/>
            <person name="Yoshida K."/>
            <person name="Zhang L.S."/>
            <person name="Chang S.B."/>
            <person name="Chen F."/>
            <person name="Shi Y."/>
            <person name="Su Y.Y."/>
            <person name="Zhang Y.Q."/>
            <person name="Chen L.J."/>
            <person name="Yin Y."/>
            <person name="Lin M."/>
            <person name="Huang H."/>
            <person name="Deng H."/>
            <person name="Wang Z.W."/>
            <person name="Zhu S.L."/>
            <person name="Zhao X."/>
            <person name="Deng C."/>
            <person name="Niu S.C."/>
            <person name="Huang J."/>
            <person name="Wang M."/>
            <person name="Liu G.H."/>
            <person name="Yang H.J."/>
            <person name="Xiao X.J."/>
            <person name="Hsiao Y.Y."/>
            <person name="Wu W.L."/>
            <person name="Chen Y.Y."/>
            <person name="Mitsuda N."/>
            <person name="Ohme-Takagi M."/>
            <person name="Luo Y.B."/>
            <person name="Van de Peer Y."/>
            <person name="Liu Z.J."/>
        </authorList>
    </citation>
    <scope>NUCLEOTIDE SEQUENCE [LARGE SCALE GENOMIC DNA]</scope>
    <source>
        <tissue evidence="1">The whole plant</tissue>
    </source>
</reference>
<gene>
    <name evidence="1" type="ORF">MA16_Dca022372</name>
</gene>
<keyword evidence="2" id="KW-1185">Reference proteome</keyword>
<name>A0A2I0VT80_9ASPA</name>
<accession>A0A2I0VT80</accession>
<protein>
    <submittedName>
        <fullName evidence="1">Uncharacterized protein</fullName>
    </submittedName>
</protein>
<sequence length="104" mass="11589">MRRTPGRLPGLDEFEPFMSFLPSLTIHVAGVRFALLSSPHLFLSNLGNDFALLHFPSSVGNQTAPKCSSPLLSRVHRSWWKEEEAPLRLLGLTPNTKKNRSAPP</sequence>
<dbReference type="EMBL" id="KZ503255">
    <property type="protein sequence ID" value="PKU66616.1"/>
    <property type="molecule type" value="Genomic_DNA"/>
</dbReference>
<proteinExistence type="predicted"/>
<evidence type="ECO:0000313" key="2">
    <source>
        <dbReference type="Proteomes" id="UP000233837"/>
    </source>
</evidence>
<dbReference type="Proteomes" id="UP000233837">
    <property type="component" value="Unassembled WGS sequence"/>
</dbReference>
<evidence type="ECO:0000313" key="1">
    <source>
        <dbReference type="EMBL" id="PKU66616.1"/>
    </source>
</evidence>